<reference evidence="1 2" key="1">
    <citation type="submission" date="2020-01" db="EMBL/GenBank/DDBJ databases">
        <title>Herbidospora sp. NEAU-GS84 nov., a novel actinomycete isolated from soil.</title>
        <authorList>
            <person name="Han L."/>
        </authorList>
    </citation>
    <scope>NUCLEOTIDE SEQUENCE [LARGE SCALE GENOMIC DNA]</scope>
    <source>
        <strain evidence="1 2">NEAU-GS84</strain>
    </source>
</reference>
<dbReference type="InterPro" id="IPR027417">
    <property type="entry name" value="P-loop_NTPase"/>
</dbReference>
<dbReference type="Gene3D" id="3.40.50.300">
    <property type="entry name" value="P-loop containing nucleotide triphosphate hydrolases"/>
    <property type="match status" value="1"/>
</dbReference>
<organism evidence="1 2">
    <name type="scientific">Herbidospora solisilvae</name>
    <dbReference type="NCBI Taxonomy" id="2696284"/>
    <lineage>
        <taxon>Bacteria</taxon>
        <taxon>Bacillati</taxon>
        <taxon>Actinomycetota</taxon>
        <taxon>Actinomycetes</taxon>
        <taxon>Streptosporangiales</taxon>
        <taxon>Streptosporangiaceae</taxon>
        <taxon>Herbidospora</taxon>
    </lineage>
</organism>
<name>A0A7C9N000_9ACTN</name>
<proteinExistence type="predicted"/>
<gene>
    <name evidence="1" type="ORF">GT755_08525</name>
</gene>
<dbReference type="SUPFAM" id="SSF52540">
    <property type="entry name" value="P-loop containing nucleoside triphosphate hydrolases"/>
    <property type="match status" value="1"/>
</dbReference>
<comment type="caution">
    <text evidence="1">The sequence shown here is derived from an EMBL/GenBank/DDBJ whole genome shotgun (WGS) entry which is preliminary data.</text>
</comment>
<sequence>MPTIADLAARIALLEPSCGPSRLVAVDGPGGSGKTTFAGLLSGALNGAPVVHSDDFPIPWDQGPESWFSHLTRDVLKPLQNGSKASFRRYDWRRGVYAERVEVPAAAVVIVEGVSVGRASCPAAIRVWVEVPSDLRRARVLARDGAEHTADWVTWTAAEDAWFARNPVVPDARVDGVTFEVVWA</sequence>
<evidence type="ECO:0008006" key="3">
    <source>
        <dbReference type="Google" id="ProtNLM"/>
    </source>
</evidence>
<dbReference type="RefSeq" id="WP_161479137.1">
    <property type="nucleotide sequence ID" value="NZ_WXEW01000002.1"/>
</dbReference>
<dbReference type="Proteomes" id="UP000479526">
    <property type="component" value="Unassembled WGS sequence"/>
</dbReference>
<evidence type="ECO:0000313" key="1">
    <source>
        <dbReference type="EMBL" id="NAS21729.1"/>
    </source>
</evidence>
<accession>A0A7C9N000</accession>
<keyword evidence="2" id="KW-1185">Reference proteome</keyword>
<protein>
    <recommendedName>
        <fullName evidence="3">Uridine kinase</fullName>
    </recommendedName>
</protein>
<evidence type="ECO:0000313" key="2">
    <source>
        <dbReference type="Proteomes" id="UP000479526"/>
    </source>
</evidence>
<dbReference type="AlphaFoldDB" id="A0A7C9N000"/>
<dbReference type="EMBL" id="WXEW01000002">
    <property type="protein sequence ID" value="NAS21729.1"/>
    <property type="molecule type" value="Genomic_DNA"/>
</dbReference>